<organism evidence="2 3">
    <name type="scientific">Xanthocytophaga flava</name>
    <dbReference type="NCBI Taxonomy" id="3048013"/>
    <lineage>
        <taxon>Bacteria</taxon>
        <taxon>Pseudomonadati</taxon>
        <taxon>Bacteroidota</taxon>
        <taxon>Cytophagia</taxon>
        <taxon>Cytophagales</taxon>
        <taxon>Rhodocytophagaceae</taxon>
        <taxon>Xanthocytophaga</taxon>
    </lineage>
</organism>
<name>A0ABT7CG61_9BACT</name>
<dbReference type="EMBL" id="JASJOT010000003">
    <property type="protein sequence ID" value="MDJ1492724.1"/>
    <property type="molecule type" value="Genomic_DNA"/>
</dbReference>
<dbReference type="PANTHER" id="PTHR33258:SF1">
    <property type="entry name" value="TRANSPOSASE INSL FOR INSERTION SEQUENCE ELEMENT IS186A-RELATED"/>
    <property type="match status" value="1"/>
</dbReference>
<accession>A0ABT7CG61</accession>
<dbReference type="Gene3D" id="3.90.350.10">
    <property type="entry name" value="Transposase Inhibitor Protein From Tn5, Chain A, domain 1"/>
    <property type="match status" value="1"/>
</dbReference>
<proteinExistence type="predicted"/>
<evidence type="ECO:0000259" key="1">
    <source>
        <dbReference type="Pfam" id="PF01609"/>
    </source>
</evidence>
<dbReference type="Pfam" id="PF01609">
    <property type="entry name" value="DDE_Tnp_1"/>
    <property type="match status" value="1"/>
</dbReference>
<protein>
    <submittedName>
        <fullName evidence="2">Transposase</fullName>
    </submittedName>
</protein>
<evidence type="ECO:0000313" key="2">
    <source>
        <dbReference type="EMBL" id="MDJ1492724.1"/>
    </source>
</evidence>
<dbReference type="InterPro" id="IPR012337">
    <property type="entry name" value="RNaseH-like_sf"/>
</dbReference>
<sequence>MKKEEKLLPSLLNKFKKDLPKSQQTLIHTLCVIISGIMIKETVNLNKIKNQIGTITDKPQTKANSHYRRLTRFFNNPFCRYVLWKWILHLVIKEVIGQLDKRKLSPYLLLDGTCWEFGKTSFHFLTLSIVYEKISLPIFFINLAKKGISNQAERKRFLQMANKLYPLQGMILLADREYVGRDWFRELIQGLGLNFIIRLSQSDYKADLQEQGISYASMCKRARKGKIIDQSFTLGDHDLRMVITKHGQSDELIILLTNLNYKKSRILSLYRIRWQIECLFKCLKTNGFNLEDLSFKDPAKVRLLISIVIACYVLSVREGLAACKLNPYKLTSKKRYESVFRKGYSLLCIHSQKVVLLLQWLFLNVGITTKPKPT</sequence>
<reference evidence="2 3" key="1">
    <citation type="submission" date="2023-05" db="EMBL/GenBank/DDBJ databases">
        <authorList>
            <person name="Zhang X."/>
        </authorList>
    </citation>
    <scope>NUCLEOTIDE SEQUENCE [LARGE SCALE GENOMIC DNA]</scope>
    <source>
        <strain evidence="2 3">DM2B3-1</strain>
    </source>
</reference>
<keyword evidence="3" id="KW-1185">Reference proteome</keyword>
<dbReference type="InterPro" id="IPR002559">
    <property type="entry name" value="Transposase_11"/>
</dbReference>
<dbReference type="SUPFAM" id="SSF53098">
    <property type="entry name" value="Ribonuclease H-like"/>
    <property type="match status" value="1"/>
</dbReference>
<gene>
    <name evidence="2" type="ORF">QNI19_07260</name>
</gene>
<dbReference type="Proteomes" id="UP001228581">
    <property type="component" value="Unassembled WGS sequence"/>
</dbReference>
<dbReference type="PANTHER" id="PTHR33258">
    <property type="entry name" value="TRANSPOSASE INSL FOR INSERTION SEQUENCE ELEMENT IS186A-RELATED"/>
    <property type="match status" value="1"/>
</dbReference>
<comment type="caution">
    <text evidence="2">The sequence shown here is derived from an EMBL/GenBank/DDBJ whole genome shotgun (WGS) entry which is preliminary data.</text>
</comment>
<evidence type="ECO:0000313" key="3">
    <source>
        <dbReference type="Proteomes" id="UP001228581"/>
    </source>
</evidence>
<feature type="domain" description="Transposase IS4-like" evidence="1">
    <location>
        <begin position="108"/>
        <end position="314"/>
    </location>
</feature>
<dbReference type="RefSeq" id="WP_314037589.1">
    <property type="nucleotide sequence ID" value="NZ_JASJOR010000083.1"/>
</dbReference>